<dbReference type="InterPro" id="IPR000620">
    <property type="entry name" value="EamA_dom"/>
</dbReference>
<sequence>MVGMMKSEESYSGMALPLLSSTQIDPNGHDSHCIALSPRCLKIVQSMKGIMFGIFAAISFAVADYWIRVVQEVGGVGPLQTTFYLNIGMSICVIPIIIYKSINIVGKSYKELGILITIAALYLGSSFTLIKALLLGPIGNVTGILRGTMPIITPILSMIVLRESLHIVDGIVTVVNICGILLMAQPPEIFGTEDQFEAVNSLEMFAYGLAIFTGVQLSLCIVIVRYLGENSSALVILCWVSIIGSVISLIFTLVIENPKWTMDLEMSLTATGMVIATLLGTVCRLKSLQLTEATPIVLLANIQIVVAFLLQTYGLLEIPDIYSILGTSIILLGAIVCAVNTWWRDYQLKKKCPYYDM</sequence>
<organism evidence="3 4">
    <name type="scientific">Saccoglossus kowalevskii</name>
    <name type="common">Acorn worm</name>
    <dbReference type="NCBI Taxonomy" id="10224"/>
    <lineage>
        <taxon>Eukaryota</taxon>
        <taxon>Metazoa</taxon>
        <taxon>Hemichordata</taxon>
        <taxon>Enteropneusta</taxon>
        <taxon>Harrimaniidae</taxon>
        <taxon>Saccoglossus</taxon>
    </lineage>
</organism>
<reference evidence="4" key="1">
    <citation type="submission" date="2025-08" db="UniProtKB">
        <authorList>
            <consortium name="RefSeq"/>
        </authorList>
    </citation>
    <scope>IDENTIFICATION</scope>
    <source>
        <tissue evidence="4">Testes</tissue>
    </source>
</reference>
<dbReference type="GeneID" id="102803599"/>
<accession>A0ABM0MWS2</accession>
<feature type="transmembrane region" description="Helical" evidence="1">
    <location>
        <begin position="234"/>
        <end position="255"/>
    </location>
</feature>
<keyword evidence="1" id="KW-0812">Transmembrane</keyword>
<evidence type="ECO:0000256" key="1">
    <source>
        <dbReference type="SAM" id="Phobius"/>
    </source>
</evidence>
<feature type="transmembrane region" description="Helical" evidence="1">
    <location>
        <begin position="297"/>
        <end position="316"/>
    </location>
</feature>
<proteinExistence type="predicted"/>
<dbReference type="Pfam" id="PF00892">
    <property type="entry name" value="EamA"/>
    <property type="match status" value="2"/>
</dbReference>
<keyword evidence="1" id="KW-1133">Transmembrane helix</keyword>
<feature type="transmembrane region" description="Helical" evidence="1">
    <location>
        <begin position="322"/>
        <end position="343"/>
    </location>
</feature>
<dbReference type="InterPro" id="IPR037185">
    <property type="entry name" value="EmrE-like"/>
</dbReference>
<dbReference type="RefSeq" id="XP_006824463.1">
    <property type="nucleotide sequence ID" value="XM_006824400.1"/>
</dbReference>
<keyword evidence="1" id="KW-0472">Membrane</keyword>
<evidence type="ECO:0000313" key="3">
    <source>
        <dbReference type="Proteomes" id="UP000694865"/>
    </source>
</evidence>
<dbReference type="SUPFAM" id="SSF103481">
    <property type="entry name" value="Multidrug resistance efflux transporter EmrE"/>
    <property type="match status" value="2"/>
</dbReference>
<keyword evidence="3" id="KW-1185">Reference proteome</keyword>
<evidence type="ECO:0000259" key="2">
    <source>
        <dbReference type="Pfam" id="PF00892"/>
    </source>
</evidence>
<feature type="transmembrane region" description="Helical" evidence="1">
    <location>
        <begin position="167"/>
        <end position="184"/>
    </location>
</feature>
<dbReference type="Gene3D" id="1.10.3730.20">
    <property type="match status" value="1"/>
</dbReference>
<feature type="transmembrane region" description="Helical" evidence="1">
    <location>
        <begin position="267"/>
        <end position="285"/>
    </location>
</feature>
<dbReference type="Proteomes" id="UP000694865">
    <property type="component" value="Unplaced"/>
</dbReference>
<gene>
    <name evidence="4" type="primary">LOC102803599</name>
</gene>
<feature type="transmembrane region" description="Helical" evidence="1">
    <location>
        <begin position="204"/>
        <end position="227"/>
    </location>
</feature>
<name>A0ABM0MWS2_SACKO</name>
<feature type="transmembrane region" description="Helical" evidence="1">
    <location>
        <begin position="49"/>
        <end position="67"/>
    </location>
</feature>
<dbReference type="PANTHER" id="PTHR22911">
    <property type="entry name" value="ACYL-MALONYL CONDENSING ENZYME-RELATED"/>
    <property type="match status" value="1"/>
</dbReference>
<feature type="domain" description="EamA" evidence="2">
    <location>
        <begin position="47"/>
        <end position="183"/>
    </location>
</feature>
<dbReference type="PANTHER" id="PTHR22911:SF137">
    <property type="entry name" value="SOLUTE CARRIER FAMILY 35 MEMBER G2-RELATED"/>
    <property type="match status" value="1"/>
</dbReference>
<feature type="domain" description="EamA" evidence="2">
    <location>
        <begin position="205"/>
        <end position="336"/>
    </location>
</feature>
<feature type="transmembrane region" description="Helical" evidence="1">
    <location>
        <begin position="141"/>
        <end position="160"/>
    </location>
</feature>
<evidence type="ECO:0000313" key="4">
    <source>
        <dbReference type="RefSeq" id="XP_006824463.1"/>
    </source>
</evidence>
<feature type="transmembrane region" description="Helical" evidence="1">
    <location>
        <begin position="114"/>
        <end position="135"/>
    </location>
</feature>
<protein>
    <submittedName>
        <fullName evidence="4">Uncharacterized protein LOC102803599</fullName>
    </submittedName>
</protein>
<feature type="transmembrane region" description="Helical" evidence="1">
    <location>
        <begin position="83"/>
        <end position="102"/>
    </location>
</feature>